<keyword evidence="2" id="KW-1185">Reference proteome</keyword>
<dbReference type="OrthoDB" id="9152336at2"/>
<evidence type="ECO:0000313" key="2">
    <source>
        <dbReference type="Proteomes" id="UP000294564"/>
    </source>
</evidence>
<dbReference type="PROSITE" id="PS51257">
    <property type="entry name" value="PROKAR_LIPOPROTEIN"/>
    <property type="match status" value="1"/>
</dbReference>
<comment type="caution">
    <text evidence="1">The sequence shown here is derived from an EMBL/GenBank/DDBJ whole genome shotgun (WGS) entry which is preliminary data.</text>
</comment>
<proteinExistence type="predicted"/>
<dbReference type="AlphaFoldDB" id="A0A4R2NV44"/>
<gene>
    <name evidence="1" type="ORF">EV195_103194</name>
</gene>
<evidence type="ECO:0000313" key="1">
    <source>
        <dbReference type="EMBL" id="TCP25832.1"/>
    </source>
</evidence>
<reference evidence="1 2" key="1">
    <citation type="submission" date="2019-03" db="EMBL/GenBank/DDBJ databases">
        <title>Genomic Encyclopedia of Type Strains, Phase IV (KMG-IV): sequencing the most valuable type-strain genomes for metagenomic binning, comparative biology and taxonomic classification.</title>
        <authorList>
            <person name="Goeker M."/>
        </authorList>
    </citation>
    <scope>NUCLEOTIDE SEQUENCE [LARGE SCALE GENOMIC DNA]</scope>
    <source>
        <strain evidence="1 2">DSM 14836</strain>
    </source>
</reference>
<name>A0A4R2NV44_9FLAO</name>
<protein>
    <recommendedName>
        <fullName evidence="3">Metalloprotease</fullName>
    </recommendedName>
</protein>
<dbReference type="EMBL" id="SLXM01000003">
    <property type="protein sequence ID" value="TCP25832.1"/>
    <property type="molecule type" value="Genomic_DNA"/>
</dbReference>
<sequence length="291" mass="31731">MNNLKTLAITAAISLLFASCEKNESTNLTDDSAAKISLSGVQTHEDCGFIDNNWPSSAVLSTTNIVNSSETNFIFGQNADIASLFQINTVPLGFAIGSGTFNAISYGAGYIIFGETLYNYALNNGGRIAVAYVQAHEVAHQIQFRNGIPSRNENTARAGELEADAFGGFYIGHANGYAADWTAASNAYNFAAGLGDNNVNSPNHHGTAAQRRSAFRLGWLLRNNQYPGARSFDSAFFRYYDQYVLAGALRGEFIRPEGISQETHEYIMSKMEELHKISTGEISEEEFVNLQ</sequence>
<accession>A0A4R2NV44</accession>
<dbReference type="RefSeq" id="WP_132794220.1">
    <property type="nucleotide sequence ID" value="NZ_SLXM01000003.1"/>
</dbReference>
<dbReference type="Proteomes" id="UP000294564">
    <property type="component" value="Unassembled WGS sequence"/>
</dbReference>
<organism evidence="1 2">
    <name type="scientific">Tenacibaculum skagerrakense</name>
    <dbReference type="NCBI Taxonomy" id="186571"/>
    <lineage>
        <taxon>Bacteria</taxon>
        <taxon>Pseudomonadati</taxon>
        <taxon>Bacteroidota</taxon>
        <taxon>Flavobacteriia</taxon>
        <taxon>Flavobacteriales</taxon>
        <taxon>Flavobacteriaceae</taxon>
        <taxon>Tenacibaculum</taxon>
    </lineage>
</organism>
<evidence type="ECO:0008006" key="3">
    <source>
        <dbReference type="Google" id="ProtNLM"/>
    </source>
</evidence>